<comment type="caution">
    <text evidence="2">The sequence shown here is derived from an EMBL/GenBank/DDBJ whole genome shotgun (WGS) entry which is preliminary data.</text>
</comment>
<proteinExistence type="predicted"/>
<evidence type="ECO:0000313" key="2">
    <source>
        <dbReference type="EMBL" id="MBC5635158.1"/>
    </source>
</evidence>
<accession>A0ABR7DUN7</accession>
<dbReference type="EMBL" id="JACOOJ010000087">
    <property type="protein sequence ID" value="MBC5635158.1"/>
    <property type="molecule type" value="Genomic_DNA"/>
</dbReference>
<protein>
    <submittedName>
        <fullName evidence="2">Phage portal protein</fullName>
    </submittedName>
</protein>
<keyword evidence="3" id="KW-1185">Reference proteome</keyword>
<reference evidence="2 3" key="1">
    <citation type="submission" date="2020-08" db="EMBL/GenBank/DDBJ databases">
        <title>Genome public.</title>
        <authorList>
            <person name="Liu C."/>
            <person name="Sun Q."/>
        </authorList>
    </citation>
    <scope>NUCLEOTIDE SEQUENCE [LARGE SCALE GENOMIC DNA]</scope>
    <source>
        <strain evidence="2 3">NSJ-79</strain>
    </source>
</reference>
<sequence>TLSLANGGKPINAQRTVTAHSPLTEDLDEEMKLMEEEEDTAAQRNNMVGLTMGYGE</sequence>
<dbReference type="EMBL" id="JACOOJ010000086">
    <property type="protein sequence ID" value="MBC5635154.1"/>
    <property type="molecule type" value="Genomic_DNA"/>
</dbReference>
<evidence type="ECO:0000313" key="3">
    <source>
        <dbReference type="Proteomes" id="UP000651475"/>
    </source>
</evidence>
<name>A0ABR7DUN7_9BACT</name>
<feature type="non-terminal residue" evidence="2">
    <location>
        <position position="1"/>
    </location>
</feature>
<dbReference type="Proteomes" id="UP000651475">
    <property type="component" value="Unassembled WGS sequence"/>
</dbReference>
<evidence type="ECO:0000313" key="1">
    <source>
        <dbReference type="EMBL" id="MBC5635154.1"/>
    </source>
</evidence>
<organism evidence="2 3">
    <name type="scientific">Parabacteroides hominis</name>
    <dbReference type="NCBI Taxonomy" id="2763057"/>
    <lineage>
        <taxon>Bacteria</taxon>
        <taxon>Pseudomonadati</taxon>
        <taxon>Bacteroidota</taxon>
        <taxon>Bacteroidia</taxon>
        <taxon>Bacteroidales</taxon>
        <taxon>Tannerellaceae</taxon>
        <taxon>Parabacteroides</taxon>
    </lineage>
</organism>
<gene>
    <name evidence="1" type="ORF">H8S65_20700</name>
    <name evidence="2" type="ORF">H8S65_20720</name>
</gene>